<proteinExistence type="predicted"/>
<dbReference type="PANTHER" id="PTHR36113">
    <property type="entry name" value="LYASE, PUTATIVE-RELATED-RELATED"/>
    <property type="match status" value="1"/>
</dbReference>
<name>A0ABM8ADT3_9DEIO</name>
<evidence type="ECO:0000313" key="3">
    <source>
        <dbReference type="Proteomes" id="UP001064971"/>
    </source>
</evidence>
<evidence type="ECO:0000313" key="2">
    <source>
        <dbReference type="EMBL" id="BDP41937.1"/>
    </source>
</evidence>
<dbReference type="InterPro" id="IPR004360">
    <property type="entry name" value="Glyas_Fos-R_dOase_dom"/>
</dbReference>
<dbReference type="RefSeq" id="WP_264774656.1">
    <property type="nucleotide sequence ID" value="NZ_AP026560.1"/>
</dbReference>
<gene>
    <name evidence="2" type="ORF">DAETH_19060</name>
</gene>
<dbReference type="Pfam" id="PF00903">
    <property type="entry name" value="Glyoxalase"/>
    <property type="match status" value="1"/>
</dbReference>
<feature type="domain" description="Glyoxalase/fosfomycin resistance/dioxygenase" evidence="1">
    <location>
        <begin position="2"/>
        <end position="111"/>
    </location>
</feature>
<dbReference type="InterPro" id="IPR051332">
    <property type="entry name" value="Fosfomycin_Res_Enzymes"/>
</dbReference>
<reference evidence="2" key="1">
    <citation type="submission" date="2022-07" db="EMBL/GenBank/DDBJ databases">
        <title>Complete Genome Sequence of the Radioresistant Bacterium Deinococcus aetherius ST0316, Isolated from the Air Dust collected in Lower Stratosphere above Japan.</title>
        <authorList>
            <person name="Satoh K."/>
            <person name="Hagiwara K."/>
            <person name="Katsumata K."/>
            <person name="Kubo A."/>
            <person name="Yokobori S."/>
            <person name="Yamagishi A."/>
            <person name="Oono Y."/>
            <person name="Narumi I."/>
        </authorList>
    </citation>
    <scope>NUCLEOTIDE SEQUENCE</scope>
    <source>
        <strain evidence="2">ST0316</strain>
    </source>
</reference>
<dbReference type="Proteomes" id="UP001064971">
    <property type="component" value="Chromosome"/>
</dbReference>
<accession>A0ABM8ADT3</accession>
<dbReference type="PANTHER" id="PTHR36113:SF3">
    <property type="entry name" value="SLL5075 PROTEIN"/>
    <property type="match status" value="1"/>
</dbReference>
<organism evidence="2 3">
    <name type="scientific">Deinococcus aetherius</name>
    <dbReference type="NCBI Taxonomy" id="200252"/>
    <lineage>
        <taxon>Bacteria</taxon>
        <taxon>Thermotogati</taxon>
        <taxon>Deinococcota</taxon>
        <taxon>Deinococci</taxon>
        <taxon>Deinococcales</taxon>
        <taxon>Deinococcaceae</taxon>
        <taxon>Deinococcus</taxon>
    </lineage>
</organism>
<dbReference type="Gene3D" id="3.10.180.10">
    <property type="entry name" value="2,3-Dihydroxybiphenyl 1,2-Dioxygenase, domain 1"/>
    <property type="match status" value="1"/>
</dbReference>
<keyword evidence="3" id="KW-1185">Reference proteome</keyword>
<sequence>MKLNHLNLTVTDVRATRTFLETYFGLRGQRKNNDHMAFLSDGNGTLISLFRGEDVHYPETFHVGFMQANPEAVNEINRRLREGGYEVEPPSRQHGSWTFYFRSPGGFVIEVLC</sequence>
<dbReference type="InterPro" id="IPR029068">
    <property type="entry name" value="Glyas_Bleomycin-R_OHBP_Dase"/>
</dbReference>
<dbReference type="EMBL" id="AP026560">
    <property type="protein sequence ID" value="BDP41937.1"/>
    <property type="molecule type" value="Genomic_DNA"/>
</dbReference>
<protein>
    <submittedName>
        <fullName evidence="2">Glyoxalase</fullName>
    </submittedName>
</protein>
<dbReference type="SUPFAM" id="SSF54593">
    <property type="entry name" value="Glyoxalase/Bleomycin resistance protein/Dihydroxybiphenyl dioxygenase"/>
    <property type="match status" value="1"/>
</dbReference>
<dbReference type="CDD" id="cd06587">
    <property type="entry name" value="VOC"/>
    <property type="match status" value="1"/>
</dbReference>
<evidence type="ECO:0000259" key="1">
    <source>
        <dbReference type="Pfam" id="PF00903"/>
    </source>
</evidence>